<reference evidence="11 12" key="1">
    <citation type="submission" date="2015-03" db="EMBL/GenBank/DDBJ databases">
        <title>Draft Genome Sequence of Burkholderia andropogonis type strain ICMP2807, isolated from Sorghum bicolor.</title>
        <authorList>
            <person name="Lopes-Santos L."/>
            <person name="Castro D.B."/>
            <person name="Ottoboni L.M."/>
            <person name="Park D."/>
            <person name="Weirc B.S."/>
            <person name="Destefano S.A."/>
        </authorList>
    </citation>
    <scope>NUCLEOTIDE SEQUENCE [LARGE SCALE GENOMIC DNA]</scope>
    <source>
        <strain evidence="11 12">ICMP2807</strain>
    </source>
</reference>
<dbReference type="RefSeq" id="WP_024903304.1">
    <property type="nucleotide sequence ID" value="NZ_CADFGU010000007.1"/>
</dbReference>
<dbReference type="Proteomes" id="UP000033618">
    <property type="component" value="Unassembled WGS sequence"/>
</dbReference>
<dbReference type="STRING" id="28092.WM40_15030"/>
<evidence type="ECO:0000256" key="8">
    <source>
        <dbReference type="NCBIfam" id="TIGR03221"/>
    </source>
</evidence>
<evidence type="ECO:0000256" key="7">
    <source>
        <dbReference type="ARBA" id="ARBA00023235"/>
    </source>
</evidence>
<name>A0A0F5JY69_9BURK</name>
<keyword evidence="12" id="KW-1185">Reference proteome</keyword>
<evidence type="ECO:0000313" key="11">
    <source>
        <dbReference type="EMBL" id="KKB62831.1"/>
    </source>
</evidence>
<comment type="catalytic activity">
    <reaction evidence="1 9">
        <text>(S)-muconolactone = (4,5-dihydro-5-oxofuran-2-yl)-acetate</text>
        <dbReference type="Rhea" id="RHEA:12348"/>
        <dbReference type="ChEBI" id="CHEBI:58425"/>
        <dbReference type="ChEBI" id="CHEBI:58736"/>
        <dbReference type="EC" id="5.3.3.4"/>
    </reaction>
</comment>
<dbReference type="OrthoDB" id="2889526at2"/>
<dbReference type="NCBIfam" id="TIGR03221">
    <property type="entry name" value="muco_delta"/>
    <property type="match status" value="1"/>
</dbReference>
<dbReference type="UniPathway" id="UPA00157">
    <property type="reaction ID" value="UER00260"/>
</dbReference>
<dbReference type="PIRSF" id="PIRSF001486">
    <property type="entry name" value="CatC"/>
    <property type="match status" value="1"/>
</dbReference>
<dbReference type="GO" id="GO:0042952">
    <property type="term" value="P:beta-ketoadipate pathway"/>
    <property type="evidence" value="ECO:0007669"/>
    <property type="project" value="UniProtKB-UniRule"/>
</dbReference>
<evidence type="ECO:0000256" key="2">
    <source>
        <dbReference type="ARBA" id="ARBA00005193"/>
    </source>
</evidence>
<dbReference type="InterPro" id="IPR003464">
    <property type="entry name" value="Muconolactone_d_Isoase"/>
</dbReference>
<evidence type="ECO:0000256" key="6">
    <source>
        <dbReference type="ARBA" id="ARBA00022797"/>
    </source>
</evidence>
<dbReference type="GO" id="GO:0016159">
    <property type="term" value="F:muconolactone delta-isomerase activity"/>
    <property type="evidence" value="ECO:0007669"/>
    <property type="project" value="UniProtKB-UniRule"/>
</dbReference>
<evidence type="ECO:0000256" key="1">
    <source>
        <dbReference type="ARBA" id="ARBA00001739"/>
    </source>
</evidence>
<comment type="similarity">
    <text evidence="3 9">Belongs to the muconolactone Delta-isomerase family.</text>
</comment>
<dbReference type="Pfam" id="PF02426">
    <property type="entry name" value="MIase"/>
    <property type="match status" value="1"/>
</dbReference>
<keyword evidence="7 9" id="KW-0413">Isomerase</keyword>
<accession>A0A0F5JY69</accession>
<dbReference type="SUPFAM" id="SSF54909">
    <property type="entry name" value="Dimeric alpha+beta barrel"/>
    <property type="match status" value="1"/>
</dbReference>
<comment type="pathway">
    <text evidence="2 9">Aromatic compound metabolism; beta-ketoadipate pathway; 5-oxo-4,5-dihydro-2-furylacetate from catechol: step 3/3.</text>
</comment>
<evidence type="ECO:0000313" key="12">
    <source>
        <dbReference type="Proteomes" id="UP000033618"/>
    </source>
</evidence>
<protein>
    <recommendedName>
        <fullName evidence="5 8">Muconolactone Delta-isomerase</fullName>
        <shortName evidence="9">MIase</shortName>
        <ecNumber evidence="5 8">5.3.3.4</ecNumber>
    </recommendedName>
</protein>
<evidence type="ECO:0000256" key="9">
    <source>
        <dbReference type="PIRNR" id="PIRNR001486"/>
    </source>
</evidence>
<comment type="subunit">
    <text evidence="4">Homodecamer.</text>
</comment>
<dbReference type="EMBL" id="LAQU01000015">
    <property type="protein sequence ID" value="KKB62831.1"/>
    <property type="molecule type" value="Genomic_DNA"/>
</dbReference>
<sequence>MLFIVNMEVCLPHDMPEADANALKARERDIAQGLQRRGVWRHLWRVTGKYANVSIFDVADNTQLHDTLMSLPLFPYMKIDVRPLCRHPSSIHDDDR</sequence>
<evidence type="ECO:0000256" key="5">
    <source>
        <dbReference type="ARBA" id="ARBA00012070"/>
    </source>
</evidence>
<comment type="caution">
    <text evidence="11">The sequence shown here is derived from an EMBL/GenBank/DDBJ whole genome shotgun (WGS) entry which is preliminary data.</text>
</comment>
<dbReference type="InterPro" id="IPR011008">
    <property type="entry name" value="Dimeric_a/b-barrel"/>
</dbReference>
<dbReference type="Gene3D" id="3.30.70.1060">
    <property type="entry name" value="Dimeric alpha+beta barrel"/>
    <property type="match status" value="1"/>
</dbReference>
<dbReference type="AlphaFoldDB" id="A0A0F5JY69"/>
<evidence type="ECO:0000259" key="10">
    <source>
        <dbReference type="Pfam" id="PF02426"/>
    </source>
</evidence>
<dbReference type="InterPro" id="IPR026029">
    <property type="entry name" value="MLI_dom"/>
</dbReference>
<keyword evidence="6 9" id="KW-0058">Aromatic hydrocarbons catabolism</keyword>
<dbReference type="EC" id="5.3.3.4" evidence="5 8"/>
<organism evidence="11 12">
    <name type="scientific">Robbsia andropogonis</name>
    <dbReference type="NCBI Taxonomy" id="28092"/>
    <lineage>
        <taxon>Bacteria</taxon>
        <taxon>Pseudomonadati</taxon>
        <taxon>Pseudomonadota</taxon>
        <taxon>Betaproteobacteria</taxon>
        <taxon>Burkholderiales</taxon>
        <taxon>Burkholderiaceae</taxon>
        <taxon>Robbsia</taxon>
    </lineage>
</organism>
<proteinExistence type="inferred from homology"/>
<dbReference type="PATRIC" id="fig|28092.6.peg.3550"/>
<gene>
    <name evidence="11" type="ORF">WM40_15030</name>
</gene>
<evidence type="ECO:0000256" key="4">
    <source>
        <dbReference type="ARBA" id="ARBA00011365"/>
    </source>
</evidence>
<feature type="domain" description="Muconolactone isomerase" evidence="10">
    <location>
        <begin position="1"/>
        <end position="89"/>
    </location>
</feature>
<evidence type="ECO:0000256" key="3">
    <source>
        <dbReference type="ARBA" id="ARBA00010882"/>
    </source>
</evidence>